<reference evidence="1 2" key="1">
    <citation type="journal article" date="2015" name="Genome Announc.">
        <title>Expanding the biotechnology potential of lactobacilli through comparative genomics of 213 strains and associated genera.</title>
        <authorList>
            <person name="Sun Z."/>
            <person name="Harris H.M."/>
            <person name="McCann A."/>
            <person name="Guo C."/>
            <person name="Argimon S."/>
            <person name="Zhang W."/>
            <person name="Yang X."/>
            <person name="Jeffery I.B."/>
            <person name="Cooney J.C."/>
            <person name="Kagawa T.F."/>
            <person name="Liu W."/>
            <person name="Song Y."/>
            <person name="Salvetti E."/>
            <person name="Wrobel A."/>
            <person name="Rasinkangas P."/>
            <person name="Parkhill J."/>
            <person name="Rea M.C."/>
            <person name="O'Sullivan O."/>
            <person name="Ritari J."/>
            <person name="Douillard F.P."/>
            <person name="Paul Ross R."/>
            <person name="Yang R."/>
            <person name="Briner A.E."/>
            <person name="Felis G.E."/>
            <person name="de Vos W.M."/>
            <person name="Barrangou R."/>
            <person name="Klaenhammer T.R."/>
            <person name="Caufield P.W."/>
            <person name="Cui Y."/>
            <person name="Zhang H."/>
            <person name="O'Toole P.W."/>
        </authorList>
    </citation>
    <scope>NUCLEOTIDE SEQUENCE [LARGE SCALE GENOMIC DNA]</scope>
    <source>
        <strain evidence="1 2">DSM 14421</strain>
    </source>
</reference>
<organism evidence="1 2">
    <name type="scientific">Lentilactobacillus diolivorans DSM 14421</name>
    <dbReference type="NCBI Taxonomy" id="1423739"/>
    <lineage>
        <taxon>Bacteria</taxon>
        <taxon>Bacillati</taxon>
        <taxon>Bacillota</taxon>
        <taxon>Bacilli</taxon>
        <taxon>Lactobacillales</taxon>
        <taxon>Lactobacillaceae</taxon>
        <taxon>Lentilactobacillus</taxon>
    </lineage>
</organism>
<proteinExistence type="predicted"/>
<dbReference type="PATRIC" id="fig|1423739.3.peg.439"/>
<dbReference type="STRING" id="1423739.FC85_GL000419"/>
<dbReference type="EMBL" id="AZEY01000007">
    <property type="protein sequence ID" value="KRL69538.1"/>
    <property type="molecule type" value="Genomic_DNA"/>
</dbReference>
<protein>
    <submittedName>
        <fullName evidence="1">Uncharacterized protein</fullName>
    </submittedName>
</protein>
<dbReference type="AlphaFoldDB" id="A0A0R1SSR0"/>
<accession>A0A0R1SSR0</accession>
<name>A0A0R1SSR0_9LACO</name>
<dbReference type="Proteomes" id="UP000052013">
    <property type="component" value="Unassembled WGS sequence"/>
</dbReference>
<comment type="caution">
    <text evidence="1">The sequence shown here is derived from an EMBL/GenBank/DDBJ whole genome shotgun (WGS) entry which is preliminary data.</text>
</comment>
<evidence type="ECO:0000313" key="1">
    <source>
        <dbReference type="EMBL" id="KRL69538.1"/>
    </source>
</evidence>
<sequence>MNNQQSKQATGFKKIPRSVQGNCPHCHRPMQINYGMNRCPSCGYIFKSNFKAE</sequence>
<evidence type="ECO:0000313" key="2">
    <source>
        <dbReference type="Proteomes" id="UP000052013"/>
    </source>
</evidence>
<gene>
    <name evidence="1" type="ORF">FC85_GL000419</name>
</gene>